<evidence type="ECO:0000256" key="1">
    <source>
        <dbReference type="ARBA" id="ARBA00004613"/>
    </source>
</evidence>
<comment type="similarity">
    <text evidence="2">Belongs to the chromogranin/secretogranin protein family.</text>
</comment>
<comment type="subunit">
    <text evidence="11">Interacts with ITPR1 in the secretory granules.</text>
</comment>
<keyword evidence="5" id="KW-0765">Sulfation</keyword>
<evidence type="ECO:0000256" key="11">
    <source>
        <dbReference type="ARBA" id="ARBA00044763"/>
    </source>
</evidence>
<evidence type="ECO:0000256" key="5">
    <source>
        <dbReference type="ARBA" id="ARBA00022641"/>
    </source>
</evidence>
<dbReference type="GO" id="GO:0030141">
    <property type="term" value="C:secretory granule"/>
    <property type="evidence" value="ECO:0007669"/>
    <property type="project" value="InterPro"/>
</dbReference>
<feature type="compositionally biased region" description="Basic residues" evidence="12">
    <location>
        <begin position="321"/>
        <end position="330"/>
    </location>
</feature>
<dbReference type="PANTHER" id="PTHR10583">
    <property type="entry name" value="CHROMOGRANIN"/>
    <property type="match status" value="1"/>
</dbReference>
<organism evidence="14 15">
    <name type="scientific">Python bivittatus</name>
    <name type="common">Burmese python</name>
    <name type="synonym">Python molurus bivittatus</name>
    <dbReference type="NCBI Taxonomy" id="176946"/>
    <lineage>
        <taxon>Eukaryota</taxon>
        <taxon>Metazoa</taxon>
        <taxon>Chordata</taxon>
        <taxon>Craniata</taxon>
        <taxon>Vertebrata</taxon>
        <taxon>Euteleostomi</taxon>
        <taxon>Lepidosauria</taxon>
        <taxon>Squamata</taxon>
        <taxon>Bifurcata</taxon>
        <taxon>Unidentata</taxon>
        <taxon>Episquamata</taxon>
        <taxon>Toxicofera</taxon>
        <taxon>Serpentes</taxon>
        <taxon>Henophidia</taxon>
        <taxon>Pythonidae</taxon>
        <taxon>Python</taxon>
    </lineage>
</organism>
<dbReference type="Pfam" id="PF01271">
    <property type="entry name" value="Granin"/>
    <property type="match status" value="1"/>
</dbReference>
<dbReference type="PANTHER" id="PTHR10583:SF4">
    <property type="entry name" value="SECRETOGRANIN-1"/>
    <property type="match status" value="1"/>
</dbReference>
<dbReference type="KEGG" id="pbi:103058477"/>
<evidence type="ECO:0000256" key="13">
    <source>
        <dbReference type="SAM" id="SignalP"/>
    </source>
</evidence>
<feature type="compositionally biased region" description="Acidic residues" evidence="12">
    <location>
        <begin position="161"/>
        <end position="176"/>
    </location>
</feature>
<feature type="region of interest" description="Disordered" evidence="12">
    <location>
        <begin position="88"/>
        <end position="216"/>
    </location>
</feature>
<feature type="compositionally biased region" description="Basic and acidic residues" evidence="12">
    <location>
        <begin position="252"/>
        <end position="278"/>
    </location>
</feature>
<evidence type="ECO:0000256" key="12">
    <source>
        <dbReference type="SAM" id="MobiDB-lite"/>
    </source>
</evidence>
<proteinExistence type="inferred from homology"/>
<evidence type="ECO:0000256" key="9">
    <source>
        <dbReference type="ARBA" id="ARBA00039221"/>
    </source>
</evidence>
<keyword evidence="8" id="KW-0325">Glycoprotein</keyword>
<gene>
    <name evidence="15" type="primary">CCER2</name>
</gene>
<sequence>MLSQTASFLLFFLCQALSLPLPTQLSKEDEKVIKCISEILADTLSRPSPIPVTSECMKILREDERVLAMLHHQHLLTELEELTHQENAKHRLDEGSNHNAWEEEQQGEIKKKDEPARQKEAAHEKMEEHAEERKKEEEEEMNKYEKTKNTKEKIKVSQGEDLQETLEEQAEEEQQEEKEIKKRSSSETWSSKENFGHIKKRGPRQPKIRKGMLEEDEEGWNRHEMIKRRLRLGEEENDDTSEEEQKKYHHGGYHDHENWEEEEKRFDMAKRVAEKASDEETAQFEEEEKEKGLKNSNSKAHLHKDWKPWQEEAEEEENHSKMRHGHHHKSVGLDLRKRHWKDEVYLNGRHHDPDEDEEEKEASQSKAQELEKLEEIERELKWAADKLEELKRG</sequence>
<keyword evidence="7" id="KW-0654">Proteoglycan</keyword>
<feature type="region of interest" description="Disordered" evidence="12">
    <location>
        <begin position="229"/>
        <end position="372"/>
    </location>
</feature>
<dbReference type="GO" id="GO:0005615">
    <property type="term" value="C:extracellular space"/>
    <property type="evidence" value="ECO:0007669"/>
    <property type="project" value="TreeGrafter"/>
</dbReference>
<evidence type="ECO:0000313" key="15">
    <source>
        <dbReference type="RefSeq" id="XP_007436171.1"/>
    </source>
</evidence>
<evidence type="ECO:0000256" key="2">
    <source>
        <dbReference type="ARBA" id="ARBA00005723"/>
    </source>
</evidence>
<accession>A0A9F2WBP5</accession>
<keyword evidence="14" id="KW-1185">Reference proteome</keyword>
<feature type="signal peptide" evidence="13">
    <location>
        <begin position="1"/>
        <end position="18"/>
    </location>
</feature>
<protein>
    <recommendedName>
        <fullName evidence="9">Secretogranin-1</fullName>
    </recommendedName>
    <alternativeName>
        <fullName evidence="10">Chromogranin-B</fullName>
    </alternativeName>
</protein>
<dbReference type="Proteomes" id="UP000695026">
    <property type="component" value="Unplaced"/>
</dbReference>
<dbReference type="AlphaFoldDB" id="A0A9F2WBP5"/>
<evidence type="ECO:0000256" key="7">
    <source>
        <dbReference type="ARBA" id="ARBA00022974"/>
    </source>
</evidence>
<evidence type="ECO:0000256" key="8">
    <source>
        <dbReference type="ARBA" id="ARBA00023180"/>
    </source>
</evidence>
<evidence type="ECO:0000256" key="6">
    <source>
        <dbReference type="ARBA" id="ARBA00022685"/>
    </source>
</evidence>
<keyword evidence="13" id="KW-0732">Signal</keyword>
<evidence type="ECO:0000313" key="14">
    <source>
        <dbReference type="Proteomes" id="UP000695026"/>
    </source>
</evidence>
<evidence type="ECO:0000256" key="10">
    <source>
        <dbReference type="ARBA" id="ARBA00042410"/>
    </source>
</evidence>
<keyword evidence="3" id="KW-0964">Secreted</keyword>
<feature type="compositionally biased region" description="Basic and acidic residues" evidence="12">
    <location>
        <begin position="107"/>
        <end position="155"/>
    </location>
</feature>
<dbReference type="OMA" id="HHSWENE"/>
<evidence type="ECO:0000256" key="4">
    <source>
        <dbReference type="ARBA" id="ARBA00022553"/>
    </source>
</evidence>
<dbReference type="PRINTS" id="PR00659">
    <property type="entry name" value="CHROMOGRANIN"/>
</dbReference>
<feature type="compositionally biased region" description="Acidic residues" evidence="12">
    <location>
        <begin position="279"/>
        <end position="288"/>
    </location>
</feature>
<comment type="subcellular location">
    <subcellularLocation>
        <location evidence="1">Secreted</location>
    </subcellularLocation>
</comment>
<dbReference type="RefSeq" id="XP_007436171.1">
    <property type="nucleotide sequence ID" value="XM_007436109.2"/>
</dbReference>
<dbReference type="OrthoDB" id="9948620at2759"/>
<keyword evidence="4" id="KW-0597">Phosphoprotein</keyword>
<evidence type="ECO:0000256" key="3">
    <source>
        <dbReference type="ARBA" id="ARBA00022525"/>
    </source>
</evidence>
<dbReference type="GeneID" id="103058477"/>
<feature type="chain" id="PRO_5039933621" description="Secretogranin-1" evidence="13">
    <location>
        <begin position="19"/>
        <end position="393"/>
    </location>
</feature>
<feature type="compositionally biased region" description="Basic residues" evidence="12">
    <location>
        <begin position="197"/>
        <end position="210"/>
    </location>
</feature>
<dbReference type="InterPro" id="IPR001990">
    <property type="entry name" value="Granin"/>
</dbReference>
<dbReference type="CTD" id="643669"/>
<dbReference type="InterPro" id="IPR001819">
    <property type="entry name" value="Chromogranin_AB"/>
</dbReference>
<keyword evidence="6" id="KW-0165">Cleavage on pair of basic residues</keyword>
<name>A0A9F2WBP5_PYTBI</name>
<feature type="compositionally biased region" description="Basic and acidic residues" evidence="12">
    <location>
        <begin position="340"/>
        <end position="353"/>
    </location>
</feature>
<reference evidence="15" key="1">
    <citation type="submission" date="2025-08" db="UniProtKB">
        <authorList>
            <consortium name="RefSeq"/>
        </authorList>
    </citation>
    <scope>IDENTIFICATION</scope>
    <source>
        <tissue evidence="15">Liver</tissue>
    </source>
</reference>